<dbReference type="EMBL" id="AJMT01000056">
    <property type="protein sequence ID" value="EIG29637.1"/>
    <property type="molecule type" value="Genomic_DNA"/>
</dbReference>
<evidence type="ECO:0000313" key="2">
    <source>
        <dbReference type="Proteomes" id="UP000004473"/>
    </source>
</evidence>
<evidence type="ECO:0000313" key="1">
    <source>
        <dbReference type="EMBL" id="EIG29637.1"/>
    </source>
</evidence>
<sequence>MIFALILNPSMTICPLLHWLSCDTDFIDDFRHLPSSAQQNYPSLFDIRLPSYIKNSKFQKVV</sequence>
<dbReference type="Proteomes" id="UP000004473">
    <property type="component" value="Unassembled WGS sequence"/>
</dbReference>
<reference evidence="1 2" key="1">
    <citation type="submission" date="2012-04" db="EMBL/GenBank/DDBJ databases">
        <authorList>
            <person name="Harkins D.M."/>
            <person name="Madupu R."/>
            <person name="Durkin A.S."/>
            <person name="Torralba M."/>
            <person name="Methe B."/>
            <person name="Sutton G.G."/>
            <person name="Nelson K.E."/>
        </authorList>
    </citation>
    <scope>NUCLEOTIDE SEQUENCE [LARGE SCALE GENOMIC DNA]</scope>
    <source>
        <strain evidence="1 2">VK64</strain>
    </source>
</reference>
<proteinExistence type="predicted"/>
<gene>
    <name evidence="1" type="ORF">HMPREF1051_2979</name>
</gene>
<dbReference type="AlphaFoldDB" id="I2NUX6"/>
<protein>
    <submittedName>
        <fullName evidence="1">Uncharacterized protein</fullName>
    </submittedName>
</protein>
<accession>I2NUX6</accession>
<name>I2NUX6_NEISI</name>
<organism evidence="1 2">
    <name type="scientific">Neisseria sicca VK64</name>
    <dbReference type="NCBI Taxonomy" id="1095748"/>
    <lineage>
        <taxon>Bacteria</taxon>
        <taxon>Pseudomonadati</taxon>
        <taxon>Pseudomonadota</taxon>
        <taxon>Betaproteobacteria</taxon>
        <taxon>Neisseriales</taxon>
        <taxon>Neisseriaceae</taxon>
        <taxon>Neisseria</taxon>
    </lineage>
</organism>
<comment type="caution">
    <text evidence="1">The sequence shown here is derived from an EMBL/GenBank/DDBJ whole genome shotgun (WGS) entry which is preliminary data.</text>
</comment>